<dbReference type="Pfam" id="PF13450">
    <property type="entry name" value="NAD_binding_8"/>
    <property type="match status" value="1"/>
</dbReference>
<evidence type="ECO:0000256" key="8">
    <source>
        <dbReference type="PIRNR" id="PIRNR036292"/>
    </source>
</evidence>
<accession>A0A8S3Z4A4</accession>
<feature type="chain" id="PRO_5035888836" description="Prenylcysteine lyase domain-containing protein" evidence="9">
    <location>
        <begin position="22"/>
        <end position="505"/>
    </location>
</feature>
<dbReference type="InterPro" id="IPR036188">
    <property type="entry name" value="FAD/NAD-bd_sf"/>
</dbReference>
<evidence type="ECO:0000256" key="6">
    <source>
        <dbReference type="ARBA" id="ARBA00023002"/>
    </source>
</evidence>
<evidence type="ECO:0000256" key="3">
    <source>
        <dbReference type="ARBA" id="ARBA00022630"/>
    </source>
</evidence>
<dbReference type="GO" id="GO:0030327">
    <property type="term" value="P:prenylated protein catabolic process"/>
    <property type="evidence" value="ECO:0007669"/>
    <property type="project" value="TreeGrafter"/>
</dbReference>
<dbReference type="InterPro" id="IPR010795">
    <property type="entry name" value="Prenylcys_lyase"/>
</dbReference>
<dbReference type="SUPFAM" id="SSF51905">
    <property type="entry name" value="FAD/NAD(P)-binding domain"/>
    <property type="match status" value="1"/>
</dbReference>
<dbReference type="PIRSF" id="PIRSF036292">
    <property type="entry name" value="Prenylcysteine_oxidase"/>
    <property type="match status" value="1"/>
</dbReference>
<keyword evidence="6 8" id="KW-0560">Oxidoreductase</keyword>
<name>A0A8S3Z4A4_9EUPU</name>
<evidence type="ECO:0000256" key="1">
    <source>
        <dbReference type="ARBA" id="ARBA00001974"/>
    </source>
</evidence>
<evidence type="ECO:0000256" key="9">
    <source>
        <dbReference type="SAM" id="SignalP"/>
    </source>
</evidence>
<comment type="cofactor">
    <cofactor evidence="1 8">
        <name>FAD</name>
        <dbReference type="ChEBI" id="CHEBI:57692"/>
    </cofactor>
</comment>
<sequence>MWSWSLWSLLLALLFLHKVYSTQDDDTLPRIAVIGAGLGGASSAYFLRQLFGKEVQIDVFEANRVGGRAAVINIDGQDYEAGASIIHKKNRYMAEFASQFNKSDDRLSHSASFIGLYGNSGMVFQTSDWQAVSLAKLLWRYGFDLYTLREWTKHSLISKFERIYEFQDRGMAFTTLEDMLRAMSDSILNMTRHSLQDVLRDAGLSQRFIDELAMAALRNNYGQTTSAHGFVGAVSLIGAESDLWSVRGGNKQIVELLLKESKASLIEAKVTSVILMKDELGTGSIAYEVEYEKTHADPNNNISSREYDIVVVATPVSGTKHRISFIDFPNPMTPFVQDYHTTIAMFVQGRINSTTFKLSHQDEFPTDLFTVSPDLFFNSIGKLSSVNPGSRSEATGQKESAVWKTFLNKVPTEEQINQLFENRSDLRLVDWLAYPEYRPGNDLPPFMLYDRLYYVNAIESAAAAMEISVIGAKNVALLAFNQWHGHFDKIDELHLEIGEEVHAEL</sequence>
<gene>
    <name evidence="11" type="ORF">CUNI_LOCUS9487</name>
</gene>
<dbReference type="Gene3D" id="3.50.50.60">
    <property type="entry name" value="FAD/NAD(P)-binding domain"/>
    <property type="match status" value="1"/>
</dbReference>
<feature type="signal peptide" evidence="9">
    <location>
        <begin position="1"/>
        <end position="21"/>
    </location>
</feature>
<dbReference type="InterPro" id="IPR017046">
    <property type="entry name" value="Prenylcysteine_Oxase1"/>
</dbReference>
<evidence type="ECO:0000259" key="10">
    <source>
        <dbReference type="Pfam" id="PF07156"/>
    </source>
</evidence>
<organism evidence="11 12">
    <name type="scientific">Candidula unifasciata</name>
    <dbReference type="NCBI Taxonomy" id="100452"/>
    <lineage>
        <taxon>Eukaryota</taxon>
        <taxon>Metazoa</taxon>
        <taxon>Spiralia</taxon>
        <taxon>Lophotrochozoa</taxon>
        <taxon>Mollusca</taxon>
        <taxon>Gastropoda</taxon>
        <taxon>Heterobranchia</taxon>
        <taxon>Euthyneura</taxon>
        <taxon>Panpulmonata</taxon>
        <taxon>Eupulmonata</taxon>
        <taxon>Stylommatophora</taxon>
        <taxon>Helicina</taxon>
        <taxon>Helicoidea</taxon>
        <taxon>Geomitridae</taxon>
        <taxon>Candidula</taxon>
    </lineage>
</organism>
<keyword evidence="3 8" id="KW-0285">Flavoprotein</keyword>
<dbReference type="EMBL" id="CAJHNH020001657">
    <property type="protein sequence ID" value="CAG5123929.1"/>
    <property type="molecule type" value="Genomic_DNA"/>
</dbReference>
<evidence type="ECO:0000313" key="12">
    <source>
        <dbReference type="Proteomes" id="UP000678393"/>
    </source>
</evidence>
<comment type="similarity">
    <text evidence="2 8">Belongs to the prenylcysteine oxidase family.</text>
</comment>
<reference evidence="11" key="1">
    <citation type="submission" date="2021-04" db="EMBL/GenBank/DDBJ databases">
        <authorList>
            <consortium name="Molecular Ecology Group"/>
        </authorList>
    </citation>
    <scope>NUCLEOTIDE SEQUENCE</scope>
</reference>
<evidence type="ECO:0000256" key="4">
    <source>
        <dbReference type="ARBA" id="ARBA00022729"/>
    </source>
</evidence>
<dbReference type="GO" id="GO:0001735">
    <property type="term" value="F:prenylcysteine oxidase activity"/>
    <property type="evidence" value="ECO:0007669"/>
    <property type="project" value="UniProtKB-UniRule"/>
</dbReference>
<evidence type="ECO:0000313" key="11">
    <source>
        <dbReference type="EMBL" id="CAG5123929.1"/>
    </source>
</evidence>
<keyword evidence="12" id="KW-1185">Reference proteome</keyword>
<evidence type="ECO:0000256" key="5">
    <source>
        <dbReference type="ARBA" id="ARBA00022827"/>
    </source>
</evidence>
<dbReference type="Proteomes" id="UP000678393">
    <property type="component" value="Unassembled WGS sequence"/>
</dbReference>
<evidence type="ECO:0000256" key="2">
    <source>
        <dbReference type="ARBA" id="ARBA00009967"/>
    </source>
</evidence>
<comment type="caution">
    <text evidence="11">The sequence shown here is derived from an EMBL/GenBank/DDBJ whole genome shotgun (WGS) entry which is preliminary data.</text>
</comment>
<dbReference type="PANTHER" id="PTHR15944:SF0">
    <property type="entry name" value="PRENYLCYSTEINE LYASE DOMAIN-CONTAINING PROTEIN"/>
    <property type="match status" value="1"/>
</dbReference>
<keyword evidence="5 8" id="KW-0274">FAD</keyword>
<feature type="domain" description="Prenylcysteine lyase" evidence="10">
    <location>
        <begin position="124"/>
        <end position="492"/>
    </location>
</feature>
<dbReference type="PANTHER" id="PTHR15944">
    <property type="entry name" value="FARNESYLCYSTEINE LYASE"/>
    <property type="match status" value="1"/>
</dbReference>
<dbReference type="AlphaFoldDB" id="A0A8S3Z4A4"/>
<protein>
    <recommendedName>
        <fullName evidence="10">Prenylcysteine lyase domain-containing protein</fullName>
    </recommendedName>
</protein>
<proteinExistence type="inferred from homology"/>
<evidence type="ECO:0000256" key="7">
    <source>
        <dbReference type="ARBA" id="ARBA00023180"/>
    </source>
</evidence>
<dbReference type="OrthoDB" id="437369at2759"/>
<keyword evidence="7" id="KW-0325">Glycoprotein</keyword>
<dbReference type="Pfam" id="PF07156">
    <property type="entry name" value="Prenylcys_lyase"/>
    <property type="match status" value="1"/>
</dbReference>
<keyword evidence="4 9" id="KW-0732">Signal</keyword>
<dbReference type="GO" id="GO:0030328">
    <property type="term" value="P:prenylcysteine catabolic process"/>
    <property type="evidence" value="ECO:0007669"/>
    <property type="project" value="UniProtKB-UniRule"/>
</dbReference>